<protein>
    <submittedName>
        <fullName evidence="13">TonB-dependent receptor</fullName>
    </submittedName>
</protein>
<dbReference type="InterPro" id="IPR000531">
    <property type="entry name" value="Beta-barrel_TonB"/>
</dbReference>
<dbReference type="InterPro" id="IPR036942">
    <property type="entry name" value="Beta-barrel_TonB_sf"/>
</dbReference>
<name>A0A5N0T6R8_9GAMM</name>
<keyword evidence="7 8" id="KW-0998">Cell outer membrane</keyword>
<gene>
    <name evidence="13" type="ORF">F3N42_12205</name>
</gene>
<feature type="domain" description="TonB-dependent receptor plug" evidence="12">
    <location>
        <begin position="122"/>
        <end position="226"/>
    </location>
</feature>
<evidence type="ECO:0000256" key="8">
    <source>
        <dbReference type="PROSITE-ProRule" id="PRU01360"/>
    </source>
</evidence>
<comment type="subcellular location">
    <subcellularLocation>
        <location evidence="1 8">Cell outer membrane</location>
        <topology evidence="1 8">Multi-pass membrane protein</topology>
    </subcellularLocation>
</comment>
<dbReference type="Proteomes" id="UP000325372">
    <property type="component" value="Unassembled WGS sequence"/>
</dbReference>
<evidence type="ECO:0000256" key="5">
    <source>
        <dbReference type="ARBA" id="ARBA00023077"/>
    </source>
</evidence>
<reference evidence="13 14" key="1">
    <citation type="submission" date="2019-09" db="EMBL/GenBank/DDBJ databases">
        <title>Wenzhouxiangella sp. Genome sequencing and assembly.</title>
        <authorList>
            <person name="Zhang R."/>
        </authorList>
    </citation>
    <scope>NUCLEOTIDE SEQUENCE [LARGE SCALE GENOMIC DNA]</scope>
    <source>
        <strain evidence="13 14">W260</strain>
    </source>
</reference>
<evidence type="ECO:0000256" key="4">
    <source>
        <dbReference type="ARBA" id="ARBA00022692"/>
    </source>
</evidence>
<dbReference type="InterPro" id="IPR012910">
    <property type="entry name" value="Plug_dom"/>
</dbReference>
<keyword evidence="6 8" id="KW-0472">Membrane</keyword>
<feature type="region of interest" description="Disordered" evidence="10">
    <location>
        <begin position="525"/>
        <end position="546"/>
    </location>
</feature>
<feature type="compositionally biased region" description="Acidic residues" evidence="10">
    <location>
        <begin position="377"/>
        <end position="389"/>
    </location>
</feature>
<evidence type="ECO:0000256" key="1">
    <source>
        <dbReference type="ARBA" id="ARBA00004571"/>
    </source>
</evidence>
<proteinExistence type="inferred from homology"/>
<dbReference type="AlphaFoldDB" id="A0A5N0T6R8"/>
<dbReference type="Gene3D" id="2.170.130.10">
    <property type="entry name" value="TonB-dependent receptor, plug domain"/>
    <property type="match status" value="1"/>
</dbReference>
<dbReference type="InterPro" id="IPR039426">
    <property type="entry name" value="TonB-dep_rcpt-like"/>
</dbReference>
<feature type="compositionally biased region" description="Acidic residues" evidence="10">
    <location>
        <begin position="294"/>
        <end position="307"/>
    </location>
</feature>
<accession>A0A5N0T6R8</accession>
<evidence type="ECO:0000256" key="7">
    <source>
        <dbReference type="ARBA" id="ARBA00023237"/>
    </source>
</evidence>
<dbReference type="GO" id="GO:0015344">
    <property type="term" value="F:siderophore uptake transmembrane transporter activity"/>
    <property type="evidence" value="ECO:0007669"/>
    <property type="project" value="TreeGrafter"/>
</dbReference>
<dbReference type="PANTHER" id="PTHR30069">
    <property type="entry name" value="TONB-DEPENDENT OUTER MEMBRANE RECEPTOR"/>
    <property type="match status" value="1"/>
</dbReference>
<comment type="caution">
    <text evidence="13">The sequence shown here is derived from an EMBL/GenBank/DDBJ whole genome shotgun (WGS) entry which is preliminary data.</text>
</comment>
<dbReference type="PANTHER" id="PTHR30069:SF40">
    <property type="entry name" value="TONB-DEPENDENT RECEPTOR NMB0964-RELATED"/>
    <property type="match status" value="1"/>
</dbReference>
<evidence type="ECO:0000256" key="6">
    <source>
        <dbReference type="ARBA" id="ARBA00023136"/>
    </source>
</evidence>
<keyword evidence="3 8" id="KW-1134">Transmembrane beta strand</keyword>
<dbReference type="GO" id="GO:0044718">
    <property type="term" value="P:siderophore transmembrane transport"/>
    <property type="evidence" value="ECO:0007669"/>
    <property type="project" value="TreeGrafter"/>
</dbReference>
<keyword evidence="5 9" id="KW-0798">TonB box</keyword>
<feature type="domain" description="TonB-dependent receptor-like beta-barrel" evidence="11">
    <location>
        <begin position="347"/>
        <end position="772"/>
    </location>
</feature>
<dbReference type="InterPro" id="IPR037066">
    <property type="entry name" value="Plug_dom_sf"/>
</dbReference>
<evidence type="ECO:0000313" key="13">
    <source>
        <dbReference type="EMBL" id="KAA9130458.1"/>
    </source>
</evidence>
<organism evidence="13 14">
    <name type="scientific">Marinihelvus fidelis</name>
    <dbReference type="NCBI Taxonomy" id="2613842"/>
    <lineage>
        <taxon>Bacteria</taxon>
        <taxon>Pseudomonadati</taxon>
        <taxon>Pseudomonadota</taxon>
        <taxon>Gammaproteobacteria</taxon>
        <taxon>Chromatiales</taxon>
        <taxon>Wenzhouxiangellaceae</taxon>
        <taxon>Marinihelvus</taxon>
    </lineage>
</organism>
<evidence type="ECO:0000259" key="12">
    <source>
        <dbReference type="Pfam" id="PF07715"/>
    </source>
</evidence>
<evidence type="ECO:0000313" key="14">
    <source>
        <dbReference type="Proteomes" id="UP000325372"/>
    </source>
</evidence>
<evidence type="ECO:0000256" key="10">
    <source>
        <dbReference type="SAM" id="MobiDB-lite"/>
    </source>
</evidence>
<dbReference type="EMBL" id="VYXP01000007">
    <property type="protein sequence ID" value="KAA9130458.1"/>
    <property type="molecule type" value="Genomic_DNA"/>
</dbReference>
<keyword evidence="14" id="KW-1185">Reference proteome</keyword>
<evidence type="ECO:0000256" key="2">
    <source>
        <dbReference type="ARBA" id="ARBA00022448"/>
    </source>
</evidence>
<feature type="region of interest" description="Disordered" evidence="10">
    <location>
        <begin position="1"/>
        <end position="46"/>
    </location>
</feature>
<dbReference type="SUPFAM" id="SSF56935">
    <property type="entry name" value="Porins"/>
    <property type="match status" value="1"/>
</dbReference>
<evidence type="ECO:0000259" key="11">
    <source>
        <dbReference type="Pfam" id="PF00593"/>
    </source>
</evidence>
<feature type="compositionally biased region" description="Pro residues" evidence="10">
    <location>
        <begin position="29"/>
        <end position="39"/>
    </location>
</feature>
<feature type="region of interest" description="Disordered" evidence="10">
    <location>
        <begin position="289"/>
        <end position="325"/>
    </location>
</feature>
<comment type="similarity">
    <text evidence="8 9">Belongs to the TonB-dependent receptor family.</text>
</comment>
<dbReference type="Pfam" id="PF07715">
    <property type="entry name" value="Plug"/>
    <property type="match status" value="1"/>
</dbReference>
<keyword evidence="2 8" id="KW-0813">Transport</keyword>
<sequence length="803" mass="88838">MAPSTMLTRRSTPAHCSPHTSATRTAWPAPKPGAPPPGARPQSIDPNLIAGQRCRRTGINGVTKMHPKYHFCLRSLAAAASLHVAAVAAQDPADDRIHGDEHEHDVLEEVHVTATAIPREALELSQSATVLRGEALADVVNNNIGDTLGNLPGLSNASFGENVGRPVIRGLQGGRVGVLNDGMTSFDASAVSQDHAVPTEPFLADQVEVLRGPTTLLYGSGAIGGVVNMVTNTIPVEMPEDGVNGRVLVQGDSAADQRFGAGRLDFGVGDFAFHVNGFVRRTDDYEIPGAADLYPDDDHDDHEEDHEEDHHEHEEDHEDEHDEASTGVLENSFLDNEGGSVGVAWINNDWRVGASWTDYDSQYGIPGAHSHHHEDEHEHEEEHDDEHEDENVTIHLESQRADAIATKADPFSGFSRFTLKTNITRYTHTEFEGDEVGTVFDSDTTNARLELEHSRWGDWVGTFGGQWSDNDFEAVGEEAFVPPSETRSAALFWVETAEFQDWTVDLGLRYEDTSIDSFLIEHDHDHEHEHEEEHDEEHDDEHMEPASRDFQPFSASVGAIWHMTEATHLAFNFAHAERAPSSEELFANGPHIATQAFEVGNPDLGTETNTHYEMSWRLHEGPLTAMITVYYDDFEDFIYLADAGEEVDGLPEFLWSQQDAEFTGGEVEVRWDVGDYSTGHWQLYGFYDAVKATLDTGGPVPRIPPQRFGLGVDWDNGAWAGGLNWIRAAEHNRTAVNETITPGYDLLNAELSWALPFGDRMQTVVYVQGRNLLDEDVRNSASFLKDQAPQIGRNWIFGLKAAF</sequence>
<feature type="region of interest" description="Disordered" evidence="10">
    <location>
        <begin position="365"/>
        <end position="389"/>
    </location>
</feature>
<feature type="compositionally biased region" description="Polar residues" evidence="10">
    <location>
        <begin position="1"/>
        <end position="11"/>
    </location>
</feature>
<dbReference type="PROSITE" id="PS52016">
    <property type="entry name" value="TONB_DEPENDENT_REC_3"/>
    <property type="match status" value="1"/>
</dbReference>
<dbReference type="Pfam" id="PF00593">
    <property type="entry name" value="TonB_dep_Rec_b-barrel"/>
    <property type="match status" value="1"/>
</dbReference>
<evidence type="ECO:0000256" key="9">
    <source>
        <dbReference type="RuleBase" id="RU003357"/>
    </source>
</evidence>
<dbReference type="Gene3D" id="2.40.170.20">
    <property type="entry name" value="TonB-dependent receptor, beta-barrel domain"/>
    <property type="match status" value="1"/>
</dbReference>
<dbReference type="GO" id="GO:0009279">
    <property type="term" value="C:cell outer membrane"/>
    <property type="evidence" value="ECO:0007669"/>
    <property type="project" value="UniProtKB-SubCell"/>
</dbReference>
<keyword evidence="13" id="KW-0675">Receptor</keyword>
<evidence type="ECO:0000256" key="3">
    <source>
        <dbReference type="ARBA" id="ARBA00022452"/>
    </source>
</evidence>
<keyword evidence="4 8" id="KW-0812">Transmembrane</keyword>